<comment type="caution">
    <text evidence="1">The sequence shown here is derived from an EMBL/GenBank/DDBJ whole genome shotgun (WGS) entry which is preliminary data.</text>
</comment>
<dbReference type="RefSeq" id="WP_169157287.1">
    <property type="nucleotide sequence ID" value="NZ_CAWPJE010000216.1"/>
</dbReference>
<proteinExistence type="predicted"/>
<protein>
    <submittedName>
        <fullName evidence="1">Uncharacterized protein</fullName>
    </submittedName>
</protein>
<dbReference type="Proteomes" id="UP000718564">
    <property type="component" value="Unassembled WGS sequence"/>
</dbReference>
<sequence>MNANKINSNGRFEINDLIDDAVKNAVARRSQVIDSEDALLVLAETEAQSIIGGAAAAISESKVSPLITGKIAVSEPTPKPPIKAVVCPPIIVGLIAVDPIASKA</sequence>
<name>A0ABX1PCN1_9CYAN</name>
<reference evidence="1 2" key="1">
    <citation type="submission" date="2018-06" db="EMBL/GenBank/DDBJ databases">
        <title>Comparative genomics of Brasilonema spp. strains.</title>
        <authorList>
            <person name="Alvarenga D.O."/>
            <person name="Fiore M.F."/>
            <person name="Varani A.M."/>
        </authorList>
    </citation>
    <scope>NUCLEOTIDE SEQUENCE [LARGE SCALE GENOMIC DNA]</scope>
    <source>
        <strain evidence="1 2">SPC951</strain>
    </source>
</reference>
<dbReference type="EMBL" id="QMEB01000219">
    <property type="protein sequence ID" value="NMG22069.1"/>
    <property type="molecule type" value="Genomic_DNA"/>
</dbReference>
<accession>A0ABX1PCN1</accession>
<organism evidence="1 2">
    <name type="scientific">Brasilonema bromeliae SPC951</name>
    <dbReference type="NCBI Taxonomy" id="385972"/>
    <lineage>
        <taxon>Bacteria</taxon>
        <taxon>Bacillati</taxon>
        <taxon>Cyanobacteriota</taxon>
        <taxon>Cyanophyceae</taxon>
        <taxon>Nostocales</taxon>
        <taxon>Scytonemataceae</taxon>
        <taxon>Brasilonema</taxon>
        <taxon>Bromeliae group (in: Brasilonema)</taxon>
    </lineage>
</organism>
<evidence type="ECO:0000313" key="1">
    <source>
        <dbReference type="EMBL" id="NMG22069.1"/>
    </source>
</evidence>
<evidence type="ECO:0000313" key="2">
    <source>
        <dbReference type="Proteomes" id="UP000718564"/>
    </source>
</evidence>
<keyword evidence="2" id="KW-1185">Reference proteome</keyword>
<gene>
    <name evidence="1" type="ORF">DP116_22470</name>
</gene>